<dbReference type="EMBL" id="CAEZSC010000001">
    <property type="protein sequence ID" value="CAB4529349.1"/>
    <property type="molecule type" value="Genomic_DNA"/>
</dbReference>
<feature type="transmembrane region" description="Helical" evidence="1">
    <location>
        <begin position="701"/>
        <end position="721"/>
    </location>
</feature>
<organism evidence="3">
    <name type="scientific">freshwater metagenome</name>
    <dbReference type="NCBI Taxonomy" id="449393"/>
    <lineage>
        <taxon>unclassified sequences</taxon>
        <taxon>metagenomes</taxon>
        <taxon>ecological metagenomes</taxon>
    </lineage>
</organism>
<reference evidence="3" key="1">
    <citation type="submission" date="2020-05" db="EMBL/GenBank/DDBJ databases">
        <authorList>
            <person name="Chiriac C."/>
            <person name="Salcher M."/>
            <person name="Ghai R."/>
            <person name="Kavagutti S V."/>
        </authorList>
    </citation>
    <scope>NUCLEOTIDE SEQUENCE</scope>
</reference>
<name>A0A6J6FU56_9ZZZZ</name>
<keyword evidence="1" id="KW-0472">Membrane</keyword>
<evidence type="ECO:0000313" key="2">
    <source>
        <dbReference type="EMBL" id="CAB4529349.1"/>
    </source>
</evidence>
<feature type="transmembrane region" description="Helical" evidence="1">
    <location>
        <begin position="727"/>
        <end position="750"/>
    </location>
</feature>
<accession>A0A6J6FU56</accession>
<dbReference type="EMBL" id="CAEZUD010000019">
    <property type="protein sequence ID" value="CAB4588148.1"/>
    <property type="molecule type" value="Genomic_DNA"/>
</dbReference>
<dbReference type="PANTHER" id="PTHR43685:SF3">
    <property type="entry name" value="SLR2126 PROTEIN"/>
    <property type="match status" value="1"/>
</dbReference>
<protein>
    <submittedName>
        <fullName evidence="3">Unannotated protein</fullName>
    </submittedName>
</protein>
<gene>
    <name evidence="2" type="ORF">UFOPK1380_00005</name>
    <name evidence="3" type="ORF">UFOPK1778_00513</name>
</gene>
<proteinExistence type="predicted"/>
<feature type="transmembrane region" description="Helical" evidence="1">
    <location>
        <begin position="762"/>
        <end position="785"/>
    </location>
</feature>
<feature type="transmembrane region" description="Helical" evidence="1">
    <location>
        <begin position="399"/>
        <end position="418"/>
    </location>
</feature>
<feature type="transmembrane region" description="Helical" evidence="1">
    <location>
        <begin position="676"/>
        <end position="694"/>
    </location>
</feature>
<evidence type="ECO:0000313" key="3">
    <source>
        <dbReference type="EMBL" id="CAB4588148.1"/>
    </source>
</evidence>
<dbReference type="InterPro" id="IPR029044">
    <property type="entry name" value="Nucleotide-diphossugar_trans"/>
</dbReference>
<dbReference type="AlphaFoldDB" id="A0A6J6FU56"/>
<feature type="transmembrane region" description="Helical" evidence="1">
    <location>
        <begin position="563"/>
        <end position="594"/>
    </location>
</feature>
<dbReference type="PANTHER" id="PTHR43685">
    <property type="entry name" value="GLYCOSYLTRANSFERASE"/>
    <property type="match status" value="1"/>
</dbReference>
<dbReference type="SUPFAM" id="SSF53448">
    <property type="entry name" value="Nucleotide-diphospho-sugar transferases"/>
    <property type="match status" value="1"/>
</dbReference>
<evidence type="ECO:0000256" key="1">
    <source>
        <dbReference type="SAM" id="Phobius"/>
    </source>
</evidence>
<feature type="transmembrane region" description="Helical" evidence="1">
    <location>
        <begin position="533"/>
        <end position="551"/>
    </location>
</feature>
<sequence length="1033" mass="111639">MADNFFVTAVIVSHDGATWLTESIAALYSQSRAVDRIIAVDTDSHDNSVKLLINAGINVLQAPRDTGFGDAINMALETTPAISEKENELLWILHDDCAPSRDALEKLIAEIAEQPQVAFVGPKLRGWYDRSHLLEVGISIAGNGARWTGLERHEHDQGQHDAPRQVLSVSTAAMLARRDVFEELGGLDPNLALFRDDVDLGWRARVAGFTVKCVPEALVFHVEASANERRPIDVSEAFLHRPLLLDRRNAAYVLMANASLWQTPWIAVQLISSAIVRAVGFLLAKLPGYAADEIGAVGLLLIKPADIFLARRFRKSHRLLSSSVIKPFIPPRLSQIRTSWERLTDLISSWLHPVHQVNENNELEDFGGAASYSDIGLIDENFDELELDSAPIRSRWKGLVNRPLFLALTATLVISLIASRSRYGSLSGGALALAPNGAHDLFAQFAQSWHTVGMGSAAPTPPWIPVLGVLSFITFGNVPLFLTLLFLLTPPLACFAMYRAVKRTGLTPLVSVLGGVIYAFSPVVWNSINQGRLGTIAIALLAPAFLSFAPYQAITSSASWRKIYGLALLSALLAAFSAPFLLLYTCGLSAALILRLVHRRQEISETGIAKFLMVANLDIEKRLLASSLIPWILNAPWSVSLLVHPTQILHDPGFPLHNATNAWHIFLFNLSGASGVPWWIFSPFILFAFVVLFHPTFRIHALFAWAIFGCAVALSSTHITGHGSSGNYWSGSLIVFVEIILLGPALKILADVIPNLRKSSVGAGHFVTALSVLVALTSISFTGIWSITSGSQSLVSGSHEQVMPAFVASLATTDARPKTLVIRQEGPELNYFVSRGTDLALGEPDVVVPMPPELEDAIVGALSGTALTSSRIIGGYGIKYLFVKNPADPNLVRTIDGIGGFTRSSSTSSGVIWRVLAANPRVAMIASDGKISTLPSGSIGAQGEVETIGKISLGEKSDSGWKLLLNGQPVEISHNSNGVPQFILTEPGAINLLHDGTKRRALVSLELIALLAVIVLSLPAGRRRSEVPIEELV</sequence>
<feature type="transmembrane region" description="Helical" evidence="1">
    <location>
        <begin position="463"/>
        <end position="488"/>
    </location>
</feature>
<feature type="transmembrane region" description="Helical" evidence="1">
    <location>
        <begin position="500"/>
        <end position="521"/>
    </location>
</feature>
<dbReference type="Pfam" id="PF13641">
    <property type="entry name" value="Glyco_tranf_2_3"/>
    <property type="match status" value="1"/>
</dbReference>
<dbReference type="Gene3D" id="3.90.550.10">
    <property type="entry name" value="Spore Coat Polysaccharide Biosynthesis Protein SpsA, Chain A"/>
    <property type="match status" value="1"/>
</dbReference>
<keyword evidence="1" id="KW-1133">Transmembrane helix</keyword>
<dbReference type="InterPro" id="IPR050834">
    <property type="entry name" value="Glycosyltransf_2"/>
</dbReference>
<keyword evidence="1" id="KW-0812">Transmembrane</keyword>